<dbReference type="InterPro" id="IPR003137">
    <property type="entry name" value="PA_domain"/>
</dbReference>
<sequence length="659" mass="69930">MKASSAKRWWLPPVAALVVALPLAIPASAHDDSIQGDGGALYGAADVYTRHNLSGHETAEPAESGPDARAVGFEHISTYTFDEDGDGEVDTGIGSVTDVWEHNGYAYVGTFYEPDCSRFGTRIVDVNDPANPRYVGNLESMPNTRVNDVKVTSMDSKHFSGDILAATQEPCFETRGDGGSKENKGGVVLYDVSDPAKPELLKKAYIKGRSGTDGNFGVHNTYFWESDGRTYLGLVDDDNVRDFHILDVTKPTNPVEVAAVGWPDWLDQTSDPQGASGLGSFAATFIHDIWVEEHDGKTIGYLSYWDAGLILLDLTDPANPVFLGDSDYDTTGPEGAATGEEGNSHVAVPAPAEDGRYVLMGDEDFSPYRSVATYDPASGDPVEVQAAEGAFTTPLSDFDPNPLPEEMVSAGGELCSRNGVDMTGKVALISRGSCTFQLKAENAKAQGAIGMVVYNNAGDSLVLMGGTGIDDFFGFFVGNSDGVAMENAVASGATTFNVENLFDGWGYLRVIDTRDGDGDGKFTEVSSFATPRVFEEPPLPGDYTMHNIVMGPQGTEFADTAFISWYSDGMIALDASDPTNLDWTGQWIGCYGQSDCTPTLDSNGNAQAAATNFWGVYPTVIDGEVYVLGSDRNNGLVVLKPSLGGDAGEGLTPGAGATP</sequence>
<dbReference type="InterPro" id="IPR013211">
    <property type="entry name" value="LVIVD"/>
</dbReference>
<dbReference type="Gene3D" id="3.50.30.30">
    <property type="match status" value="1"/>
</dbReference>
<proteinExistence type="predicted"/>
<name>A0ABW2BVZ4_9PSEU</name>
<accession>A0ABW2BVZ4</accession>
<evidence type="ECO:0000256" key="1">
    <source>
        <dbReference type="SAM" id="SignalP"/>
    </source>
</evidence>
<dbReference type="Proteomes" id="UP001596337">
    <property type="component" value="Unassembled WGS sequence"/>
</dbReference>
<comment type="caution">
    <text evidence="3">The sequence shown here is derived from an EMBL/GenBank/DDBJ whole genome shotgun (WGS) entry which is preliminary data.</text>
</comment>
<dbReference type="Pfam" id="PF08309">
    <property type="entry name" value="LVIVD"/>
    <property type="match status" value="1"/>
</dbReference>
<evidence type="ECO:0000259" key="2">
    <source>
        <dbReference type="Pfam" id="PF02225"/>
    </source>
</evidence>
<reference evidence="4" key="1">
    <citation type="journal article" date="2019" name="Int. J. Syst. Evol. Microbiol.">
        <title>The Global Catalogue of Microorganisms (GCM) 10K type strain sequencing project: providing services to taxonomists for standard genome sequencing and annotation.</title>
        <authorList>
            <consortium name="The Broad Institute Genomics Platform"/>
            <consortium name="The Broad Institute Genome Sequencing Center for Infectious Disease"/>
            <person name="Wu L."/>
            <person name="Ma J."/>
        </authorList>
    </citation>
    <scope>NUCLEOTIDE SEQUENCE [LARGE SCALE GENOMIC DNA]</scope>
    <source>
        <strain evidence="4">KCTC 32255</strain>
    </source>
</reference>
<feature type="chain" id="PRO_5047107977" evidence="1">
    <location>
        <begin position="30"/>
        <end position="659"/>
    </location>
</feature>
<dbReference type="SUPFAM" id="SSF52025">
    <property type="entry name" value="PA domain"/>
    <property type="match status" value="1"/>
</dbReference>
<keyword evidence="1" id="KW-0732">Signal</keyword>
<dbReference type="EMBL" id="JBHSXX010000001">
    <property type="protein sequence ID" value="MFC6866739.1"/>
    <property type="molecule type" value="Genomic_DNA"/>
</dbReference>
<gene>
    <name evidence="3" type="ORF">ACFQGD_06225</name>
</gene>
<dbReference type="Pfam" id="PF02225">
    <property type="entry name" value="PA"/>
    <property type="match status" value="1"/>
</dbReference>
<evidence type="ECO:0000313" key="4">
    <source>
        <dbReference type="Proteomes" id="UP001596337"/>
    </source>
</evidence>
<feature type="signal peptide" evidence="1">
    <location>
        <begin position="1"/>
        <end position="29"/>
    </location>
</feature>
<organism evidence="3 4">
    <name type="scientific">Haloechinothrix salitolerans</name>
    <dbReference type="NCBI Taxonomy" id="926830"/>
    <lineage>
        <taxon>Bacteria</taxon>
        <taxon>Bacillati</taxon>
        <taxon>Actinomycetota</taxon>
        <taxon>Actinomycetes</taxon>
        <taxon>Pseudonocardiales</taxon>
        <taxon>Pseudonocardiaceae</taxon>
        <taxon>Haloechinothrix</taxon>
    </lineage>
</organism>
<dbReference type="InterPro" id="IPR046450">
    <property type="entry name" value="PA_dom_sf"/>
</dbReference>
<feature type="domain" description="PA" evidence="2">
    <location>
        <begin position="414"/>
        <end position="482"/>
    </location>
</feature>
<keyword evidence="4" id="KW-1185">Reference proteome</keyword>
<dbReference type="RefSeq" id="WP_345399485.1">
    <property type="nucleotide sequence ID" value="NZ_BAABLA010000090.1"/>
</dbReference>
<protein>
    <submittedName>
        <fullName evidence="3">PA domain-containing protein</fullName>
    </submittedName>
</protein>
<evidence type="ECO:0000313" key="3">
    <source>
        <dbReference type="EMBL" id="MFC6866739.1"/>
    </source>
</evidence>